<dbReference type="HAMAP" id="MF_00246">
    <property type="entry name" value="Galactokinase"/>
    <property type="match status" value="1"/>
</dbReference>
<dbReference type="InterPro" id="IPR006204">
    <property type="entry name" value="GHMP_kinase_N_dom"/>
</dbReference>
<organism evidence="16 17">
    <name type="scientific">Prauserella shujinwangii</name>
    <dbReference type="NCBI Taxonomy" id="1453103"/>
    <lineage>
        <taxon>Bacteria</taxon>
        <taxon>Bacillati</taxon>
        <taxon>Actinomycetota</taxon>
        <taxon>Actinomycetes</taxon>
        <taxon>Pseudonocardiales</taxon>
        <taxon>Pseudonocardiaceae</taxon>
        <taxon>Prauserella</taxon>
    </lineage>
</organism>
<dbReference type="AlphaFoldDB" id="A0A2T0M0A0"/>
<dbReference type="GO" id="GO:0005524">
    <property type="term" value="F:ATP binding"/>
    <property type="evidence" value="ECO:0007669"/>
    <property type="project" value="UniProtKB-UniRule"/>
</dbReference>
<dbReference type="PRINTS" id="PR00473">
    <property type="entry name" value="GALCTOKINASE"/>
</dbReference>
<evidence type="ECO:0000256" key="8">
    <source>
        <dbReference type="ARBA" id="ARBA00022842"/>
    </source>
</evidence>
<dbReference type="EMBL" id="PVNH01000002">
    <property type="protein sequence ID" value="PRX50008.1"/>
    <property type="molecule type" value="Genomic_DNA"/>
</dbReference>
<comment type="caution">
    <text evidence="16">The sequence shown here is derived from an EMBL/GenBank/DDBJ whole genome shotgun (WGS) entry which is preliminary data.</text>
</comment>
<dbReference type="FunFam" id="3.30.230.10:FF:000017">
    <property type="entry name" value="Galactokinase"/>
    <property type="match status" value="1"/>
</dbReference>
<name>A0A2T0M0A0_9PSEU</name>
<feature type="domain" description="Galactokinase N-terminal" evidence="15">
    <location>
        <begin position="4"/>
        <end position="53"/>
    </location>
</feature>
<dbReference type="InterPro" id="IPR020568">
    <property type="entry name" value="Ribosomal_Su5_D2-typ_SF"/>
</dbReference>
<keyword evidence="8 11" id="KW-0460">Magnesium</keyword>
<comment type="subcellular location">
    <subcellularLocation>
        <location evidence="11">Cytoplasm</location>
    </subcellularLocation>
</comment>
<dbReference type="PANTHER" id="PTHR10457:SF7">
    <property type="entry name" value="GALACTOKINASE-RELATED"/>
    <property type="match status" value="1"/>
</dbReference>
<evidence type="ECO:0000256" key="6">
    <source>
        <dbReference type="ARBA" id="ARBA00022777"/>
    </source>
</evidence>
<accession>A0A2T0M0A0</accession>
<evidence type="ECO:0000313" key="17">
    <source>
        <dbReference type="Proteomes" id="UP000238362"/>
    </source>
</evidence>
<evidence type="ECO:0000256" key="4">
    <source>
        <dbReference type="ARBA" id="ARBA00022723"/>
    </source>
</evidence>
<keyword evidence="17" id="KW-1185">Reference proteome</keyword>
<dbReference type="PIRSF" id="PIRSF000530">
    <property type="entry name" value="Galactokinase"/>
    <property type="match status" value="1"/>
</dbReference>
<dbReference type="Pfam" id="PF10509">
    <property type="entry name" value="GalKase_gal_bdg"/>
    <property type="match status" value="1"/>
</dbReference>
<dbReference type="PROSITE" id="PS00627">
    <property type="entry name" value="GHMP_KINASES_ATP"/>
    <property type="match status" value="1"/>
</dbReference>
<comment type="catalytic activity">
    <reaction evidence="11">
        <text>alpha-D-galactose + ATP = alpha-D-galactose 1-phosphate + ADP + H(+)</text>
        <dbReference type="Rhea" id="RHEA:13553"/>
        <dbReference type="ChEBI" id="CHEBI:15378"/>
        <dbReference type="ChEBI" id="CHEBI:28061"/>
        <dbReference type="ChEBI" id="CHEBI:30616"/>
        <dbReference type="ChEBI" id="CHEBI:58336"/>
        <dbReference type="ChEBI" id="CHEBI:456216"/>
        <dbReference type="EC" id="2.7.1.6"/>
    </reaction>
</comment>
<dbReference type="InterPro" id="IPR019741">
    <property type="entry name" value="Galactokinase_CS"/>
</dbReference>
<keyword evidence="2 11" id="KW-0963">Cytoplasm</keyword>
<feature type="domain" description="GHMP kinase N-terminal" evidence="13">
    <location>
        <begin position="88"/>
        <end position="173"/>
    </location>
</feature>
<dbReference type="NCBIfam" id="TIGR00131">
    <property type="entry name" value="gal_kin"/>
    <property type="match status" value="1"/>
</dbReference>
<comment type="pathway">
    <text evidence="11">Carbohydrate metabolism; galactose metabolism.</text>
</comment>
<feature type="binding site" evidence="11">
    <location>
        <begin position="117"/>
        <end position="123"/>
    </location>
    <ligand>
        <name>ATP</name>
        <dbReference type="ChEBI" id="CHEBI:30616"/>
    </ligand>
</feature>
<dbReference type="Pfam" id="PF00288">
    <property type="entry name" value="GHMP_kinases_N"/>
    <property type="match status" value="1"/>
</dbReference>
<dbReference type="OrthoDB" id="250531at2"/>
<keyword evidence="4 11" id="KW-0479">Metal-binding</keyword>
<dbReference type="PANTHER" id="PTHR10457">
    <property type="entry name" value="MEVALONATE KINASE/GALACTOKINASE"/>
    <property type="match status" value="1"/>
</dbReference>
<feature type="binding site" evidence="11">
    <location>
        <position position="123"/>
    </location>
    <ligand>
        <name>Mg(2+)</name>
        <dbReference type="ChEBI" id="CHEBI:18420"/>
    </ligand>
</feature>
<evidence type="ECO:0000256" key="7">
    <source>
        <dbReference type="ARBA" id="ARBA00022840"/>
    </source>
</evidence>
<comment type="similarity">
    <text evidence="1 11">Belongs to the GHMP kinase family. GalK subfamily.</text>
</comment>
<feature type="site" description="Transition state stabilizer" evidence="11">
    <location>
        <position position="23"/>
    </location>
</feature>
<dbReference type="Pfam" id="PF08544">
    <property type="entry name" value="GHMP_kinases_C"/>
    <property type="match status" value="1"/>
</dbReference>
<evidence type="ECO:0000256" key="5">
    <source>
        <dbReference type="ARBA" id="ARBA00022741"/>
    </source>
</evidence>
<dbReference type="Gene3D" id="3.30.230.10">
    <property type="match status" value="1"/>
</dbReference>
<dbReference type="GO" id="GO:0006012">
    <property type="term" value="P:galactose metabolic process"/>
    <property type="evidence" value="ECO:0007669"/>
    <property type="project" value="UniProtKB-UniRule"/>
</dbReference>
<keyword evidence="7 11" id="KW-0067">ATP-binding</keyword>
<keyword evidence="3 11" id="KW-0808">Transferase</keyword>
<evidence type="ECO:0000256" key="12">
    <source>
        <dbReference type="NCBIfam" id="TIGR00131"/>
    </source>
</evidence>
<evidence type="ECO:0000256" key="11">
    <source>
        <dbReference type="HAMAP-Rule" id="MF_00246"/>
    </source>
</evidence>
<dbReference type="InterPro" id="IPR006203">
    <property type="entry name" value="GHMP_knse_ATP-bd_CS"/>
</dbReference>
<evidence type="ECO:0000259" key="15">
    <source>
        <dbReference type="Pfam" id="PF10509"/>
    </source>
</evidence>
<dbReference type="SUPFAM" id="SSF55060">
    <property type="entry name" value="GHMP Kinase, C-terminal domain"/>
    <property type="match status" value="1"/>
</dbReference>
<evidence type="ECO:0000256" key="10">
    <source>
        <dbReference type="ARBA" id="ARBA00023277"/>
    </source>
</evidence>
<dbReference type="GO" id="GO:0000287">
    <property type="term" value="F:magnesium ion binding"/>
    <property type="evidence" value="ECO:0007669"/>
    <property type="project" value="UniProtKB-UniRule"/>
</dbReference>
<dbReference type="RefSeq" id="WP_106177141.1">
    <property type="nucleotide sequence ID" value="NZ_PVNH01000002.1"/>
</dbReference>
<dbReference type="EC" id="2.7.1.6" evidence="11 12"/>
<dbReference type="GO" id="GO:0004335">
    <property type="term" value="F:galactokinase activity"/>
    <property type="evidence" value="ECO:0007669"/>
    <property type="project" value="UniProtKB-UniRule"/>
</dbReference>
<feature type="active site" description="Proton acceptor" evidence="11">
    <location>
        <position position="167"/>
    </location>
</feature>
<feature type="binding site" evidence="11">
    <location>
        <position position="63"/>
    </location>
    <ligand>
        <name>ATP</name>
        <dbReference type="ChEBI" id="CHEBI:30616"/>
    </ligand>
</feature>
<dbReference type="InterPro" id="IPR013750">
    <property type="entry name" value="GHMP_kinase_C_dom"/>
</dbReference>
<evidence type="ECO:0000259" key="14">
    <source>
        <dbReference type="Pfam" id="PF08544"/>
    </source>
</evidence>
<feature type="binding site" evidence="11">
    <location>
        <begin position="29"/>
        <end position="32"/>
    </location>
    <ligand>
        <name>substrate</name>
    </ligand>
</feature>
<proteinExistence type="inferred from homology"/>
<dbReference type="Proteomes" id="UP000238362">
    <property type="component" value="Unassembled WGS sequence"/>
</dbReference>
<dbReference type="InterPro" id="IPR022963">
    <property type="entry name" value="Galactokinase_bac"/>
</dbReference>
<dbReference type="SUPFAM" id="SSF54211">
    <property type="entry name" value="Ribosomal protein S5 domain 2-like"/>
    <property type="match status" value="1"/>
</dbReference>
<dbReference type="UniPathway" id="UPA00214"/>
<dbReference type="InterPro" id="IPR036554">
    <property type="entry name" value="GHMP_kinase_C_sf"/>
</dbReference>
<keyword evidence="5 11" id="KW-0547">Nucleotide-binding</keyword>
<evidence type="ECO:0000256" key="1">
    <source>
        <dbReference type="ARBA" id="ARBA00006566"/>
    </source>
</evidence>
<dbReference type="PROSITE" id="PS00106">
    <property type="entry name" value="GALACTOKINASE"/>
    <property type="match status" value="1"/>
</dbReference>
<keyword evidence="10 11" id="KW-0119">Carbohydrate metabolism</keyword>
<feature type="binding site" evidence="11">
    <location>
        <position position="219"/>
    </location>
    <ligand>
        <name>substrate</name>
    </ligand>
</feature>
<evidence type="ECO:0000313" key="16">
    <source>
        <dbReference type="EMBL" id="PRX50008.1"/>
    </source>
</evidence>
<evidence type="ECO:0000256" key="9">
    <source>
        <dbReference type="ARBA" id="ARBA00023144"/>
    </source>
</evidence>
<dbReference type="InterPro" id="IPR000705">
    <property type="entry name" value="Galactokinase"/>
</dbReference>
<evidence type="ECO:0000259" key="13">
    <source>
        <dbReference type="Pfam" id="PF00288"/>
    </source>
</evidence>
<feature type="binding site" evidence="11">
    <location>
        <position position="155"/>
    </location>
    <ligand>
        <name>Mg(2+)</name>
        <dbReference type="ChEBI" id="CHEBI:18420"/>
    </ligand>
</feature>
<gene>
    <name evidence="11" type="primary">galK</name>
    <name evidence="16" type="ORF">B0I33_102124</name>
</gene>
<dbReference type="FunFam" id="3.30.70.890:FF:000001">
    <property type="entry name" value="Galactokinase"/>
    <property type="match status" value="1"/>
</dbReference>
<dbReference type="PRINTS" id="PR00959">
    <property type="entry name" value="MEVGALKINASE"/>
</dbReference>
<reference evidence="16 17" key="1">
    <citation type="submission" date="2018-03" db="EMBL/GenBank/DDBJ databases">
        <title>Genomic Encyclopedia of Type Strains, Phase III (KMG-III): the genomes of soil and plant-associated and newly described type strains.</title>
        <authorList>
            <person name="Whitman W."/>
        </authorList>
    </citation>
    <scope>NUCLEOTIDE SEQUENCE [LARGE SCALE GENOMIC DNA]</scope>
    <source>
        <strain evidence="16 17">CGMCC 4.7125</strain>
    </source>
</reference>
<dbReference type="GO" id="GO:0005829">
    <property type="term" value="C:cytosol"/>
    <property type="evidence" value="ECO:0007669"/>
    <property type="project" value="TreeGrafter"/>
</dbReference>
<keyword evidence="9 11" id="KW-0299">Galactose metabolism</keyword>
<dbReference type="InterPro" id="IPR006206">
    <property type="entry name" value="Mevalonate/galactokinase"/>
</dbReference>
<dbReference type="InterPro" id="IPR014721">
    <property type="entry name" value="Ribsml_uS5_D2-typ_fold_subgr"/>
</dbReference>
<dbReference type="Gene3D" id="3.30.70.890">
    <property type="entry name" value="GHMP kinase, C-terminal domain"/>
    <property type="match status" value="1"/>
</dbReference>
<protein>
    <recommendedName>
        <fullName evidence="11 12">Galactokinase</fullName>
        <ecNumber evidence="11 12">2.7.1.6</ecNumber>
    </recommendedName>
    <alternativeName>
        <fullName evidence="11">Galactose kinase</fullName>
    </alternativeName>
</protein>
<evidence type="ECO:0000256" key="2">
    <source>
        <dbReference type="ARBA" id="ARBA00022490"/>
    </source>
</evidence>
<dbReference type="InterPro" id="IPR019539">
    <property type="entry name" value="GalKase_N"/>
</dbReference>
<evidence type="ECO:0000256" key="3">
    <source>
        <dbReference type="ARBA" id="ARBA00022679"/>
    </source>
</evidence>
<keyword evidence="6 11" id="KW-0418">Kinase</keyword>
<feature type="domain" description="GHMP kinase C-terminal" evidence="14">
    <location>
        <begin position="279"/>
        <end position="356"/>
    </location>
</feature>
<sequence length="378" mass="39074">MIAEDFTAAFGGAPDGVWAAPGRVNVIGEHTDYNDGFVLPMALPQGVTAAAARRPGSDVRVVSRQEPGDPVTFGLDAGPGTVTGWAAYVAGVVWSLHSAGFDLGGADLAVDGDVPAGAGLSSSAALECAVAAALSDLFGLRLGPNALARAAQRAENDFVGMPCGIMDQMASMASREGHLLFLDTRSLTTEHVPFDLAASGHALLVIDTRAPHRLVDGEYADRRQTCEKAAAALGLAALRDVPAGTLPETLSALDDETQRRRVRHVVTENERVLDVVRRLRAGDVTGVGPLLTASHASLRDDYAVTVPELDTAVEAALAAGAFGARMTGGGFGGCVIALVPAERTDPVLAAVRREFAAHGFAEPTGFVATPSPGARRLR</sequence>
<comment type="function">
    <text evidence="11">Catalyzes the transfer of the gamma-phosphate of ATP to D-galactose to form alpha-D-galactose-1-phosphate (Gal-1-P).</text>
</comment>